<name>A0A5Q0QH35_9SPHI</name>
<dbReference type="PROSITE" id="PS50005">
    <property type="entry name" value="TPR"/>
    <property type="match status" value="1"/>
</dbReference>
<accession>A0A5Q0QH35</accession>
<dbReference type="Gene3D" id="1.25.40.10">
    <property type="entry name" value="Tetratricopeptide repeat domain"/>
    <property type="match status" value="4"/>
</dbReference>
<dbReference type="Proteomes" id="UP000326921">
    <property type="component" value="Chromosome"/>
</dbReference>
<evidence type="ECO:0000313" key="5">
    <source>
        <dbReference type="Proteomes" id="UP000326921"/>
    </source>
</evidence>
<gene>
    <name evidence="4" type="ORF">GFH32_10120</name>
</gene>
<dbReference type="Pfam" id="PF19413">
    <property type="entry name" value="YaiO"/>
    <property type="match status" value="1"/>
</dbReference>
<keyword evidence="2" id="KW-0732">Signal</keyword>
<evidence type="ECO:0000313" key="4">
    <source>
        <dbReference type="EMBL" id="QGA26660.1"/>
    </source>
</evidence>
<proteinExistence type="predicted"/>
<evidence type="ECO:0000256" key="2">
    <source>
        <dbReference type="SAM" id="SignalP"/>
    </source>
</evidence>
<dbReference type="SMART" id="SM00028">
    <property type="entry name" value="TPR"/>
    <property type="match status" value="3"/>
</dbReference>
<evidence type="ECO:0000259" key="3">
    <source>
        <dbReference type="Pfam" id="PF19413"/>
    </source>
</evidence>
<feature type="domain" description="YaiO beta-barrel" evidence="3">
    <location>
        <begin position="699"/>
        <end position="869"/>
    </location>
</feature>
<dbReference type="InterPro" id="IPR011990">
    <property type="entry name" value="TPR-like_helical_dom_sf"/>
</dbReference>
<reference evidence="4 5" key="1">
    <citation type="submission" date="2019-10" db="EMBL/GenBank/DDBJ databases">
        <authorList>
            <person name="Dong K."/>
        </authorList>
    </citation>
    <scope>NUCLEOTIDE SEQUENCE [LARGE SCALE GENOMIC DNA]</scope>
    <source>
        <strain evidence="5">dk4302</strain>
    </source>
</reference>
<dbReference type="EMBL" id="CP045652">
    <property type="protein sequence ID" value="QGA26660.1"/>
    <property type="molecule type" value="Genomic_DNA"/>
</dbReference>
<evidence type="ECO:0000256" key="1">
    <source>
        <dbReference type="PROSITE-ProRule" id="PRU00339"/>
    </source>
</evidence>
<dbReference type="AlphaFoldDB" id="A0A5Q0QH35"/>
<feature type="chain" id="PRO_5024982135" description="YaiO beta-barrel domain-containing protein" evidence="2">
    <location>
        <begin position="25"/>
        <end position="934"/>
    </location>
</feature>
<organism evidence="4 5">
    <name type="scientific">Sphingobacterium zhuxiongii</name>
    <dbReference type="NCBI Taxonomy" id="2662364"/>
    <lineage>
        <taxon>Bacteria</taxon>
        <taxon>Pseudomonadati</taxon>
        <taxon>Bacteroidota</taxon>
        <taxon>Sphingobacteriia</taxon>
        <taxon>Sphingobacteriales</taxon>
        <taxon>Sphingobacteriaceae</taxon>
        <taxon>Sphingobacterium</taxon>
    </lineage>
</organism>
<dbReference type="SUPFAM" id="SSF48452">
    <property type="entry name" value="TPR-like"/>
    <property type="match status" value="2"/>
</dbReference>
<keyword evidence="5" id="KW-1185">Reference proteome</keyword>
<dbReference type="InterPro" id="IPR019734">
    <property type="entry name" value="TPR_rpt"/>
</dbReference>
<sequence length="934" mass="107712">MNRNIKYLRAAILMLFLSAGSVEHFSGNCLYAQQKITLSDKDDVVKKINVLYNAGKLQDGKRLTEINLKKYPKDSDLKMLLGKYYVLTKQYDKARFELNKSIAYNPGNVDSRHLLVTVETETKRYSSAICFVNELLEINPYWRGLWRKKIELYRLQGNEVEANRLLKRISQIFPEDNTIQLDVNYQMEMTALEKRKAGRMDDANEVNKLLLQEKPRNIDIYLDLINGYIKTGDYANALTITERGLNTFPGNASLRQKKIALLEQDKRYDEILAFIKQDPSAASSGQYQYFLLEAARSAKDNDPAVLYGKILDASPGNEEAFQVVFNSLIGQQQYDEALDRLHSFMRLKGVSKNLSLKELELYRLKNDQTKVNQLSKNLFLNYPGDADLKEAYVGVLSREIKDHLAAEEWNQAETKLIQLIPLANQEYREFINNGLLNAYFQQGKYPEAIRMIDEIQSKQGYDVQLALKKSSIQMRMQQYEQAVYTYEALLNSLTSDQQFYYLSGFNDLMTQIVKERMDAQHYVASMNWVERWLAFAPNNQQALLYAINISHQMKDYGKMLTFARRAQEAYPSESIFRVKLASAMQANAAPAKDVWAMMKEEIMANPYHDEVVNAYVQASTDYALELLKQKAEQEAITIADQGLIHKPMDKELKYLKGLAYEKLKQFDSAYYYQSFYEPGLLELDEFKAHLKYLNHKLYKNEFAINHMRSRYGDYYAIQTISMVEYNRIEQNGNFAGRVFYAGREDGKGVQGQVEWGRTWDELWSSRLDFSVSNKYFSKFAVNGAIIRTLPQDWEIEVAAGYRKLYNEEALSSGVVQVGKDLEQFRLQAKFTQSILQKKWLYNLAAQARYSFDNPKNYVVAMANVGSTPDVDILNYQSFNTLSVMNSMVGAGVGRLISKNVSSSVLGTWYNVQTAVLPKTYRNLYNLFIQVNVAF</sequence>
<feature type="repeat" description="TPR" evidence="1">
    <location>
        <begin position="75"/>
        <end position="108"/>
    </location>
</feature>
<dbReference type="RefSeq" id="WP_153511510.1">
    <property type="nucleotide sequence ID" value="NZ_CP045652.1"/>
</dbReference>
<dbReference type="PANTHER" id="PTHR12558">
    <property type="entry name" value="CELL DIVISION CYCLE 16,23,27"/>
    <property type="match status" value="1"/>
</dbReference>
<dbReference type="PANTHER" id="PTHR12558:SF13">
    <property type="entry name" value="CELL DIVISION CYCLE PROTEIN 27 HOMOLOG"/>
    <property type="match status" value="1"/>
</dbReference>
<feature type="signal peptide" evidence="2">
    <location>
        <begin position="1"/>
        <end position="24"/>
    </location>
</feature>
<dbReference type="Pfam" id="PF13181">
    <property type="entry name" value="TPR_8"/>
    <property type="match status" value="1"/>
</dbReference>
<keyword evidence="1" id="KW-0802">TPR repeat</keyword>
<dbReference type="GO" id="GO:0051301">
    <property type="term" value="P:cell division"/>
    <property type="evidence" value="ECO:0007669"/>
    <property type="project" value="TreeGrafter"/>
</dbReference>
<dbReference type="InterPro" id="IPR030887">
    <property type="entry name" value="Beta-barrel_YaiO"/>
</dbReference>
<dbReference type="KEGG" id="sphe:GFH32_10120"/>
<protein>
    <recommendedName>
        <fullName evidence="3">YaiO beta-barrel domain-containing protein</fullName>
    </recommendedName>
</protein>